<evidence type="ECO:0000256" key="8">
    <source>
        <dbReference type="SAM" id="MobiDB-lite"/>
    </source>
</evidence>
<evidence type="ECO:0000256" key="5">
    <source>
        <dbReference type="ARBA" id="ARBA00023136"/>
    </source>
</evidence>
<keyword evidence="4" id="KW-0732">Signal</keyword>
<comment type="subcellular location">
    <subcellularLocation>
        <location evidence="1">Cell membrane</location>
        <topology evidence="1">Lipid-anchor</topology>
        <topology evidence="1">GPI-anchor</topology>
    </subcellularLocation>
</comment>
<evidence type="ECO:0000259" key="9">
    <source>
        <dbReference type="Pfam" id="PF20238"/>
    </source>
</evidence>
<keyword evidence="6" id="KW-0325">Glycoprotein</keyword>
<keyword evidence="7" id="KW-0449">Lipoprotein</keyword>
<gene>
    <name evidence="10" type="ORF">CONLIGDRAFT_558529</name>
</gene>
<evidence type="ECO:0000313" key="11">
    <source>
        <dbReference type="Proteomes" id="UP000182658"/>
    </source>
</evidence>
<proteinExistence type="predicted"/>
<reference evidence="10 11" key="1">
    <citation type="submission" date="2016-10" db="EMBL/GenBank/DDBJ databases">
        <title>Draft genome sequence of Coniochaeta ligniaria NRRL30616, a lignocellulolytic fungus for bioabatement of inhibitors in plant biomass hydrolysates.</title>
        <authorList>
            <consortium name="DOE Joint Genome Institute"/>
            <person name="Jimenez D.J."/>
            <person name="Hector R.E."/>
            <person name="Riley R."/>
            <person name="Sun H."/>
            <person name="Grigoriev I.V."/>
            <person name="Van Elsas J.D."/>
            <person name="Nichols N.N."/>
        </authorList>
    </citation>
    <scope>NUCLEOTIDE SEQUENCE [LARGE SCALE GENOMIC DNA]</scope>
    <source>
        <strain evidence="10 11">NRRL 30616</strain>
    </source>
</reference>
<protein>
    <recommendedName>
        <fullName evidence="9">Copper acquisition factor BIM1-like domain-containing protein</fullName>
    </recommendedName>
</protein>
<dbReference type="PANTHER" id="PTHR34992">
    <property type="entry name" value="HYPHAL ANASTAMOSIS-7 PROTEIN"/>
    <property type="match status" value="1"/>
</dbReference>
<evidence type="ECO:0000256" key="1">
    <source>
        <dbReference type="ARBA" id="ARBA00004609"/>
    </source>
</evidence>
<evidence type="ECO:0000256" key="7">
    <source>
        <dbReference type="ARBA" id="ARBA00023288"/>
    </source>
</evidence>
<dbReference type="GO" id="GO:0005886">
    <property type="term" value="C:plasma membrane"/>
    <property type="evidence" value="ECO:0007669"/>
    <property type="project" value="UniProtKB-SubCell"/>
</dbReference>
<feature type="non-terminal residue" evidence="10">
    <location>
        <position position="210"/>
    </location>
</feature>
<dbReference type="InterPro" id="IPR046530">
    <property type="entry name" value="BIM1-like_dom"/>
</dbReference>
<accession>A0A1J7J0E2</accession>
<evidence type="ECO:0000256" key="6">
    <source>
        <dbReference type="ARBA" id="ARBA00023180"/>
    </source>
</evidence>
<feature type="region of interest" description="Disordered" evidence="8">
    <location>
        <begin position="157"/>
        <end position="187"/>
    </location>
</feature>
<dbReference type="EMBL" id="KV875094">
    <property type="protein sequence ID" value="OIW32867.1"/>
    <property type="molecule type" value="Genomic_DNA"/>
</dbReference>
<feature type="non-terminal residue" evidence="10">
    <location>
        <position position="1"/>
    </location>
</feature>
<evidence type="ECO:0000256" key="3">
    <source>
        <dbReference type="ARBA" id="ARBA00022622"/>
    </source>
</evidence>
<organism evidence="10 11">
    <name type="scientific">Coniochaeta ligniaria NRRL 30616</name>
    <dbReference type="NCBI Taxonomy" id="1408157"/>
    <lineage>
        <taxon>Eukaryota</taxon>
        <taxon>Fungi</taxon>
        <taxon>Dikarya</taxon>
        <taxon>Ascomycota</taxon>
        <taxon>Pezizomycotina</taxon>
        <taxon>Sordariomycetes</taxon>
        <taxon>Sordariomycetidae</taxon>
        <taxon>Coniochaetales</taxon>
        <taxon>Coniochaetaceae</taxon>
        <taxon>Coniochaeta</taxon>
    </lineage>
</organism>
<keyword evidence="2" id="KW-1003">Cell membrane</keyword>
<sequence length="210" mass="20926">ANAHFNLIAPPTIGFDDDKEGNGPCGGFTPDFTNKSALIDFHVGGEPFAMKLGHPQANWLFRGTLDETASSNWTQLFPIVQQSGLGLFCESAVPAPESWVGKQGVVGVVANAVDGLLYQCATVNFVAGTGTVGSSCTNGSVQAAFVQDSSLSALVGGSASTTTPSTTSTPASSSSPTTSGLSSTTAKPNAAAGLGPAVGSVMSAAALGLL</sequence>
<feature type="compositionally biased region" description="Low complexity" evidence="8">
    <location>
        <begin position="157"/>
        <end position="186"/>
    </location>
</feature>
<evidence type="ECO:0000313" key="10">
    <source>
        <dbReference type="EMBL" id="OIW32867.1"/>
    </source>
</evidence>
<dbReference type="OrthoDB" id="2146436at2759"/>
<dbReference type="GO" id="GO:0098552">
    <property type="term" value="C:side of membrane"/>
    <property type="evidence" value="ECO:0007669"/>
    <property type="project" value="UniProtKB-KW"/>
</dbReference>
<dbReference type="InParanoid" id="A0A1J7J0E2"/>
<dbReference type="Proteomes" id="UP000182658">
    <property type="component" value="Unassembled WGS sequence"/>
</dbReference>
<dbReference type="CDD" id="cd21176">
    <property type="entry name" value="LPMO_auxiliary-like"/>
    <property type="match status" value="1"/>
</dbReference>
<dbReference type="PANTHER" id="PTHR34992:SF1">
    <property type="entry name" value="COPPER ACQUISITION FACTOR BIM1-LIKE DOMAIN-CONTAINING PROTEIN"/>
    <property type="match status" value="1"/>
</dbReference>
<feature type="domain" description="Copper acquisition factor BIM1-like" evidence="9">
    <location>
        <begin position="2"/>
        <end position="140"/>
    </location>
</feature>
<evidence type="ECO:0000256" key="2">
    <source>
        <dbReference type="ARBA" id="ARBA00022475"/>
    </source>
</evidence>
<dbReference type="InterPro" id="IPR046936">
    <property type="entry name" value="BIM1-like"/>
</dbReference>
<dbReference type="AlphaFoldDB" id="A0A1J7J0E2"/>
<evidence type="ECO:0000256" key="4">
    <source>
        <dbReference type="ARBA" id="ARBA00022729"/>
    </source>
</evidence>
<name>A0A1J7J0E2_9PEZI</name>
<dbReference type="Pfam" id="PF20238">
    <property type="entry name" value="BIM1-like_dom"/>
    <property type="match status" value="1"/>
</dbReference>
<keyword evidence="5" id="KW-0472">Membrane</keyword>
<keyword evidence="3" id="KW-0336">GPI-anchor</keyword>
<keyword evidence="11" id="KW-1185">Reference proteome</keyword>